<protein>
    <submittedName>
        <fullName evidence="1">Uncharacterized protein</fullName>
    </submittedName>
</protein>
<name>A0ABW0YRS9_9BACI</name>
<keyword evidence="2" id="KW-1185">Reference proteome</keyword>
<evidence type="ECO:0000313" key="2">
    <source>
        <dbReference type="Proteomes" id="UP001596142"/>
    </source>
</evidence>
<gene>
    <name evidence="1" type="ORF">ACFPU1_15640</name>
</gene>
<accession>A0ABW0YRS9</accession>
<dbReference type="RefSeq" id="WP_054637396.1">
    <property type="nucleotide sequence ID" value="NZ_JBHSOZ010000010.1"/>
</dbReference>
<dbReference type="EMBL" id="JBHSOZ010000010">
    <property type="protein sequence ID" value="MFC5714182.1"/>
    <property type="molecule type" value="Genomic_DNA"/>
</dbReference>
<reference evidence="2" key="1">
    <citation type="journal article" date="2019" name="Int. J. Syst. Evol. Microbiol.">
        <title>The Global Catalogue of Microorganisms (GCM) 10K type strain sequencing project: providing services to taxonomists for standard genome sequencing and annotation.</title>
        <authorList>
            <consortium name="The Broad Institute Genomics Platform"/>
            <consortium name="The Broad Institute Genome Sequencing Center for Infectious Disease"/>
            <person name="Wu L."/>
            <person name="Ma J."/>
        </authorList>
    </citation>
    <scope>NUCLEOTIDE SEQUENCE [LARGE SCALE GENOMIC DNA]</scope>
    <source>
        <strain evidence="2">CECT 7184</strain>
    </source>
</reference>
<sequence length="76" mass="8756">MILNKIKHRSLFTNDDLRYNEKLGLPVEVFCTMQNTTVAFGQIESFSNLSVSIANTCYNRKQFVFFGHQPVDHSTL</sequence>
<proteinExistence type="predicted"/>
<dbReference type="Proteomes" id="UP001596142">
    <property type="component" value="Unassembled WGS sequence"/>
</dbReference>
<evidence type="ECO:0000313" key="1">
    <source>
        <dbReference type="EMBL" id="MFC5714182.1"/>
    </source>
</evidence>
<organism evidence="1 2">
    <name type="scientific">Thalassorhabdus alkalitolerans</name>
    <dbReference type="NCBI Taxonomy" id="2282697"/>
    <lineage>
        <taxon>Bacteria</taxon>
        <taxon>Bacillati</taxon>
        <taxon>Bacillota</taxon>
        <taxon>Bacilli</taxon>
        <taxon>Bacillales</taxon>
        <taxon>Bacillaceae</taxon>
        <taxon>Thalassorhabdus</taxon>
    </lineage>
</organism>
<comment type="caution">
    <text evidence="1">The sequence shown here is derived from an EMBL/GenBank/DDBJ whole genome shotgun (WGS) entry which is preliminary data.</text>
</comment>